<proteinExistence type="predicted"/>
<dbReference type="Pfam" id="PF00856">
    <property type="entry name" value="SET"/>
    <property type="match status" value="1"/>
</dbReference>
<keyword evidence="4" id="KW-1185">Reference proteome</keyword>
<evidence type="ECO:0000313" key="3">
    <source>
        <dbReference type="EMBL" id="KAF4042400.1"/>
    </source>
</evidence>
<evidence type="ECO:0000313" key="4">
    <source>
        <dbReference type="Proteomes" id="UP000602510"/>
    </source>
</evidence>
<comment type="caution">
    <text evidence="3">The sequence shown here is derived from an EMBL/GenBank/DDBJ whole genome shotgun (WGS) entry which is preliminary data.</text>
</comment>
<gene>
    <name evidence="3" type="ORF">GN244_ATG05293</name>
</gene>
<feature type="region of interest" description="Disordered" evidence="1">
    <location>
        <begin position="82"/>
        <end position="116"/>
    </location>
</feature>
<feature type="region of interest" description="Disordered" evidence="1">
    <location>
        <begin position="44"/>
        <end position="67"/>
    </location>
</feature>
<dbReference type="Proteomes" id="UP000602510">
    <property type="component" value="Unassembled WGS sequence"/>
</dbReference>
<sequence>MLLDFRLSCLSIISKSAKEVGKSVIVEEEDGATWGSPEIIAIASSSESDKEVKSDWPTASQSEPRDRFALTAPTLVPTSRLDISGAVGDHSSATQRKQPPSRLYTRPKKNLPPPRRSNYVIHEVRVKRAPPKVSSRTESSPSAIATISTSCMSRFEGTSAPCPDIDYASPSEVAFVASPWPPRCCVWEELCANRPRESNNVAVKQEPTTEKYALVANVAHERGEVLGEYLGRLHYVETDRAKRQRSDGYMLTLRTRTDGTRSRNVGIDAYLLGGRMRFANHACDASAEGFEFANGARHTVVVVTTGPIASGCEVTVNYGSDLCFECRCKYTKCIHTSIQHEEDP</sequence>
<reference evidence="3" key="1">
    <citation type="submission" date="2020-04" db="EMBL/GenBank/DDBJ databases">
        <title>Hybrid Assembly of Korean Phytophthora infestans isolates.</title>
        <authorList>
            <person name="Prokchorchik M."/>
            <person name="Lee Y."/>
            <person name="Seo J."/>
            <person name="Cho J.-H."/>
            <person name="Park Y.-E."/>
            <person name="Jang D.-C."/>
            <person name="Im J.-S."/>
            <person name="Choi J.-G."/>
            <person name="Park H.-J."/>
            <person name="Lee G.-B."/>
            <person name="Lee Y.-G."/>
            <person name="Hong S.-Y."/>
            <person name="Cho K."/>
            <person name="Sohn K.H."/>
        </authorList>
    </citation>
    <scope>NUCLEOTIDE SEQUENCE</scope>
    <source>
        <strain evidence="3">KR_1_A1</strain>
    </source>
</reference>
<accession>A0A833TFC9</accession>
<dbReference type="Gene3D" id="2.170.270.10">
    <property type="entry name" value="SET domain"/>
    <property type="match status" value="1"/>
</dbReference>
<evidence type="ECO:0000259" key="2">
    <source>
        <dbReference type="PROSITE" id="PS50280"/>
    </source>
</evidence>
<dbReference type="AlphaFoldDB" id="A0A833TFC9"/>
<dbReference type="InterPro" id="IPR001214">
    <property type="entry name" value="SET_dom"/>
</dbReference>
<protein>
    <submittedName>
        <fullName evidence="3">SET domain-containing protein</fullName>
    </submittedName>
</protein>
<name>A0A833TFC9_PHYIN</name>
<dbReference type="SMART" id="SM00317">
    <property type="entry name" value="SET"/>
    <property type="match status" value="1"/>
</dbReference>
<dbReference type="InterPro" id="IPR046341">
    <property type="entry name" value="SET_dom_sf"/>
</dbReference>
<dbReference type="SUPFAM" id="SSF82199">
    <property type="entry name" value="SET domain"/>
    <property type="match status" value="1"/>
</dbReference>
<organism evidence="3 4">
    <name type="scientific">Phytophthora infestans</name>
    <name type="common">Potato late blight agent</name>
    <name type="synonym">Botrytis infestans</name>
    <dbReference type="NCBI Taxonomy" id="4787"/>
    <lineage>
        <taxon>Eukaryota</taxon>
        <taxon>Sar</taxon>
        <taxon>Stramenopiles</taxon>
        <taxon>Oomycota</taxon>
        <taxon>Peronosporomycetes</taxon>
        <taxon>Peronosporales</taxon>
        <taxon>Peronosporaceae</taxon>
        <taxon>Phytophthora</taxon>
    </lineage>
</organism>
<dbReference type="PROSITE" id="PS50280">
    <property type="entry name" value="SET"/>
    <property type="match status" value="1"/>
</dbReference>
<evidence type="ECO:0000256" key="1">
    <source>
        <dbReference type="SAM" id="MobiDB-lite"/>
    </source>
</evidence>
<dbReference type="EMBL" id="WSZM01000101">
    <property type="protein sequence ID" value="KAF4042400.1"/>
    <property type="molecule type" value="Genomic_DNA"/>
</dbReference>
<feature type="domain" description="SET" evidence="2">
    <location>
        <begin position="199"/>
        <end position="319"/>
    </location>
</feature>